<organism evidence="1 2">
    <name type="scientific">Flavobacterium ponti</name>
    <dbReference type="NCBI Taxonomy" id="665133"/>
    <lineage>
        <taxon>Bacteria</taxon>
        <taxon>Pseudomonadati</taxon>
        <taxon>Bacteroidota</taxon>
        <taxon>Flavobacteriia</taxon>
        <taxon>Flavobacteriales</taxon>
        <taxon>Flavobacteriaceae</taxon>
        <taxon>Flavobacterium</taxon>
    </lineage>
</organism>
<protein>
    <submittedName>
        <fullName evidence="1">Uncharacterized protein</fullName>
    </submittedName>
</protein>
<sequence length="49" mass="5705">MKDSKINFKATEKGEKQEFETNSLESIVFTYDNNTSVTYEATYIMKSKD</sequence>
<reference evidence="2" key="1">
    <citation type="journal article" date="2019" name="Int. J. Syst. Evol. Microbiol.">
        <title>The Global Catalogue of Microorganisms (GCM) 10K type strain sequencing project: providing services to taxonomists for standard genome sequencing and annotation.</title>
        <authorList>
            <consortium name="The Broad Institute Genomics Platform"/>
            <consortium name="The Broad Institute Genome Sequencing Center for Infectious Disease"/>
            <person name="Wu L."/>
            <person name="Ma J."/>
        </authorList>
    </citation>
    <scope>NUCLEOTIDE SEQUENCE [LARGE SCALE GENOMIC DNA]</scope>
    <source>
        <strain evidence="2">CCUG 50349</strain>
    </source>
</reference>
<evidence type="ECO:0000313" key="2">
    <source>
        <dbReference type="Proteomes" id="UP001595885"/>
    </source>
</evidence>
<dbReference type="Proteomes" id="UP001595885">
    <property type="component" value="Unassembled WGS sequence"/>
</dbReference>
<name>A0ABV9P7Z2_9FLAO</name>
<proteinExistence type="predicted"/>
<dbReference type="EMBL" id="JBHSGW010000028">
    <property type="protein sequence ID" value="MFC4741055.1"/>
    <property type="molecule type" value="Genomic_DNA"/>
</dbReference>
<dbReference type="RefSeq" id="WP_379743641.1">
    <property type="nucleotide sequence ID" value="NZ_JBHSGW010000028.1"/>
</dbReference>
<evidence type="ECO:0000313" key="1">
    <source>
        <dbReference type="EMBL" id="MFC4741055.1"/>
    </source>
</evidence>
<gene>
    <name evidence="1" type="ORF">ACFO3U_13715</name>
</gene>
<keyword evidence="2" id="KW-1185">Reference proteome</keyword>
<accession>A0ABV9P7Z2</accession>
<comment type="caution">
    <text evidence="1">The sequence shown here is derived from an EMBL/GenBank/DDBJ whole genome shotgun (WGS) entry which is preliminary data.</text>
</comment>